<proteinExistence type="predicted"/>
<dbReference type="Proteomes" id="UP001454036">
    <property type="component" value="Unassembled WGS sequence"/>
</dbReference>
<name>A0AAV3QLN3_LITER</name>
<organism evidence="2 3">
    <name type="scientific">Lithospermum erythrorhizon</name>
    <name type="common">Purple gromwell</name>
    <name type="synonym">Lithospermum officinale var. erythrorhizon</name>
    <dbReference type="NCBI Taxonomy" id="34254"/>
    <lineage>
        <taxon>Eukaryota</taxon>
        <taxon>Viridiplantae</taxon>
        <taxon>Streptophyta</taxon>
        <taxon>Embryophyta</taxon>
        <taxon>Tracheophyta</taxon>
        <taxon>Spermatophyta</taxon>
        <taxon>Magnoliopsida</taxon>
        <taxon>eudicotyledons</taxon>
        <taxon>Gunneridae</taxon>
        <taxon>Pentapetalae</taxon>
        <taxon>asterids</taxon>
        <taxon>lamiids</taxon>
        <taxon>Boraginales</taxon>
        <taxon>Boraginaceae</taxon>
        <taxon>Boraginoideae</taxon>
        <taxon>Lithospermeae</taxon>
        <taxon>Lithospermum</taxon>
    </lineage>
</organism>
<evidence type="ECO:0000313" key="2">
    <source>
        <dbReference type="EMBL" id="GAA0163655.1"/>
    </source>
</evidence>
<accession>A0AAV3QLN3</accession>
<feature type="region of interest" description="Disordered" evidence="1">
    <location>
        <begin position="81"/>
        <end position="100"/>
    </location>
</feature>
<evidence type="ECO:0000256" key="1">
    <source>
        <dbReference type="SAM" id="MobiDB-lite"/>
    </source>
</evidence>
<dbReference type="EMBL" id="BAABME010004814">
    <property type="protein sequence ID" value="GAA0163655.1"/>
    <property type="molecule type" value="Genomic_DNA"/>
</dbReference>
<protein>
    <submittedName>
        <fullName evidence="2">Uncharacterized protein</fullName>
    </submittedName>
</protein>
<gene>
    <name evidence="2" type="ORF">LIER_19465</name>
</gene>
<evidence type="ECO:0000313" key="3">
    <source>
        <dbReference type="Proteomes" id="UP001454036"/>
    </source>
</evidence>
<sequence>MNGCDQTFLSMNIVANVAKETTTKGLMKALCDLYEKPSANNKVELKVVVERILFEEVHKLHVGEGVNGSALSVGRGRMGESGFGNSGRSQSRGRDSRASFHTMHERDVMVNYVFENYGTVHLADGEQLDVVGMRYVNLSLLNGSLWKLTKKRLNRGSGYREKQVRFDMGVSMKIDRIIVGKIPVLDVLRGPREVLMSCANEAALKVRKVNQLARCNTSFGDEFESEGTLGKDATGFVLHESSVLVGVFQSRDQRKLLTWNGKAEERNSLMTNQAWRFSKVPGLKIMKIKKAKSEHDDCLNEGKVQRGRGNGYSRFSSVVKLVHSGMFWGRKRRY</sequence>
<reference evidence="2 3" key="1">
    <citation type="submission" date="2024-01" db="EMBL/GenBank/DDBJ databases">
        <title>The complete chloroplast genome sequence of Lithospermum erythrorhizon: insights into the phylogenetic relationship among Boraginaceae species and the maternal lineages of purple gromwells.</title>
        <authorList>
            <person name="Okada T."/>
            <person name="Watanabe K."/>
        </authorList>
    </citation>
    <scope>NUCLEOTIDE SEQUENCE [LARGE SCALE GENOMIC DNA]</scope>
</reference>
<dbReference type="AlphaFoldDB" id="A0AAV3QLN3"/>
<keyword evidence="3" id="KW-1185">Reference proteome</keyword>
<comment type="caution">
    <text evidence="2">The sequence shown here is derived from an EMBL/GenBank/DDBJ whole genome shotgun (WGS) entry which is preliminary data.</text>
</comment>